<dbReference type="InterPro" id="IPR015421">
    <property type="entry name" value="PyrdxlP-dep_Trfase_major"/>
</dbReference>
<dbReference type="Gene3D" id="3.90.1150.10">
    <property type="entry name" value="Aspartate Aminotransferase, domain 1"/>
    <property type="match status" value="1"/>
</dbReference>
<evidence type="ECO:0000259" key="4">
    <source>
        <dbReference type="Pfam" id="PF00155"/>
    </source>
</evidence>
<evidence type="ECO:0000256" key="1">
    <source>
        <dbReference type="ARBA" id="ARBA00022576"/>
    </source>
</evidence>
<organism evidence="5 6">
    <name type="scientific">Nocardia terpenica</name>
    <dbReference type="NCBI Taxonomy" id="455432"/>
    <lineage>
        <taxon>Bacteria</taxon>
        <taxon>Bacillati</taxon>
        <taxon>Actinomycetota</taxon>
        <taxon>Actinomycetes</taxon>
        <taxon>Mycobacteriales</taxon>
        <taxon>Nocardiaceae</taxon>
        <taxon>Nocardia</taxon>
    </lineage>
</organism>
<dbReference type="GO" id="GO:0030170">
    <property type="term" value="F:pyridoxal phosphate binding"/>
    <property type="evidence" value="ECO:0007669"/>
    <property type="project" value="InterPro"/>
</dbReference>
<dbReference type="OrthoDB" id="3224382at2"/>
<gene>
    <name evidence="5" type="ORF">AWN90_34685</name>
</gene>
<evidence type="ECO:0000313" key="5">
    <source>
        <dbReference type="EMBL" id="KZM73723.1"/>
    </source>
</evidence>
<dbReference type="Gene3D" id="3.40.640.10">
    <property type="entry name" value="Type I PLP-dependent aspartate aminotransferase-like (Major domain)"/>
    <property type="match status" value="1"/>
</dbReference>
<evidence type="ECO:0000256" key="2">
    <source>
        <dbReference type="ARBA" id="ARBA00022679"/>
    </source>
</evidence>
<dbReference type="Proteomes" id="UP000076512">
    <property type="component" value="Unassembled WGS sequence"/>
</dbReference>
<evidence type="ECO:0000313" key="6">
    <source>
        <dbReference type="Proteomes" id="UP000076512"/>
    </source>
</evidence>
<keyword evidence="2" id="KW-0808">Transferase</keyword>
<dbReference type="GO" id="GO:0008483">
    <property type="term" value="F:transaminase activity"/>
    <property type="evidence" value="ECO:0007669"/>
    <property type="project" value="UniProtKB-KW"/>
</dbReference>
<dbReference type="InterPro" id="IPR015424">
    <property type="entry name" value="PyrdxlP-dep_Trfase"/>
</dbReference>
<dbReference type="PANTHER" id="PTHR43643">
    <property type="entry name" value="HISTIDINOL-PHOSPHATE AMINOTRANSFERASE 2"/>
    <property type="match status" value="1"/>
</dbReference>
<dbReference type="PANTHER" id="PTHR43643:SF3">
    <property type="entry name" value="HISTIDINOL-PHOSPHATE AMINOTRANSFERASE"/>
    <property type="match status" value="1"/>
</dbReference>
<evidence type="ECO:0000256" key="3">
    <source>
        <dbReference type="ARBA" id="ARBA00022898"/>
    </source>
</evidence>
<dbReference type="STRING" id="455432.AWN90_34685"/>
<dbReference type="InterPro" id="IPR004839">
    <property type="entry name" value="Aminotransferase_I/II_large"/>
</dbReference>
<proteinExistence type="predicted"/>
<dbReference type="CDD" id="cd00609">
    <property type="entry name" value="AAT_like"/>
    <property type="match status" value="1"/>
</dbReference>
<dbReference type="EMBL" id="LWGR01000007">
    <property type="protein sequence ID" value="KZM73723.1"/>
    <property type="molecule type" value="Genomic_DNA"/>
</dbReference>
<keyword evidence="1" id="KW-0032">Aminotransferase</keyword>
<comment type="caution">
    <text evidence="5">The sequence shown here is derived from an EMBL/GenBank/DDBJ whole genome shotgun (WGS) entry which is preliminary data.</text>
</comment>
<dbReference type="SUPFAM" id="SSF53383">
    <property type="entry name" value="PLP-dependent transferases"/>
    <property type="match status" value="1"/>
</dbReference>
<name>A0A164MW70_9NOCA</name>
<dbReference type="Pfam" id="PF00155">
    <property type="entry name" value="Aminotran_1_2"/>
    <property type="match status" value="1"/>
</dbReference>
<dbReference type="InterPro" id="IPR015422">
    <property type="entry name" value="PyrdxlP-dep_Trfase_small"/>
</dbReference>
<dbReference type="InterPro" id="IPR050106">
    <property type="entry name" value="HistidinolP_aminotransfase"/>
</dbReference>
<dbReference type="AlphaFoldDB" id="A0A164MW70"/>
<dbReference type="RefSeq" id="WP_067591638.1">
    <property type="nucleotide sequence ID" value="NZ_JABMCZ010000001.1"/>
</dbReference>
<feature type="domain" description="Aminotransferase class I/classII large" evidence="4">
    <location>
        <begin position="18"/>
        <end position="348"/>
    </location>
</feature>
<protein>
    <recommendedName>
        <fullName evidence="4">Aminotransferase class I/classII large domain-containing protein</fullName>
    </recommendedName>
</protein>
<sequence length="364" mass="39447">MLEPFRPGLHTTDPGERDYLRLSLSENSYGMSPRAERALRAEVTRTNRYPDSTAASLAASIAAHYSIDPRNIVVGNGIDELLLFTALGLIGPGGTGIVSAGTYPGHEAAVHAVRAECVRIPLADHRIDVGATCAAMRRAPRSVVYICNPHNPTGSLLTAEEIARLVAAAEDTEAVLVMDEAYMEFARPDFRDSAVPYVAGGAPVIVLRTFSKIYGLAGLRCGYAMAPSGYAEQLRKIKHVTVYNVNRFALAAAEASLADQDFVATVRDRTRAAHEHFLRRIAPLPWVHAVPSVTNFVLCRLPWEPTWVAEQLIRRDVLVRPCSDMGFRNHIRVGLGTETELDSVVDALAAVAAGRPIETAAARS</sequence>
<reference evidence="5 6" key="1">
    <citation type="submission" date="2016-04" db="EMBL/GenBank/DDBJ databases">
        <authorList>
            <person name="Evans L.H."/>
            <person name="Alamgir A."/>
            <person name="Owens N."/>
            <person name="Weber N.D."/>
            <person name="Virtaneva K."/>
            <person name="Barbian K."/>
            <person name="Babar A."/>
            <person name="Rosenke K."/>
        </authorList>
    </citation>
    <scope>NUCLEOTIDE SEQUENCE [LARGE SCALE GENOMIC DNA]</scope>
    <source>
        <strain evidence="5 6">IFM 0406</strain>
    </source>
</reference>
<keyword evidence="3" id="KW-0663">Pyridoxal phosphate</keyword>
<accession>A0A164MW70</accession>
<keyword evidence="6" id="KW-1185">Reference proteome</keyword>